<dbReference type="AlphaFoldDB" id="W5SP80"/>
<dbReference type="HOGENOM" id="CLU_3165253_0_0_12"/>
<gene>
    <name evidence="1" type="ORF">BAN_0900013</name>
</gene>
<dbReference type="Proteomes" id="UP000019262">
    <property type="component" value="Chromosome"/>
</dbReference>
<accession>W5SP80</accession>
<protein>
    <submittedName>
        <fullName evidence="1">Uncharacterized protein</fullName>
    </submittedName>
</protein>
<dbReference type="EMBL" id="CP005829">
    <property type="protein sequence ID" value="AHH08720.1"/>
    <property type="molecule type" value="Genomic_DNA"/>
</dbReference>
<reference evidence="1 2" key="1">
    <citation type="submission" date="2013-04" db="EMBL/GenBank/DDBJ databases">
        <title>Comparative Genomics of Relapsing Fever Spirochetes.</title>
        <authorList>
            <person name="Schwan T.G."/>
            <person name="Raffel S.J."/>
            <person name="Porcella S.F."/>
            <person name="Martens C.A."/>
            <person name="Bruno D.P."/>
            <person name="Rickefs S.M."/>
            <person name="Barbian K.B."/>
        </authorList>
    </citation>
    <scope>NUCLEOTIDE SEQUENCE [LARGE SCALE GENOMIC DNA]</scope>
    <source>
        <strain evidence="1 2">BA2</strain>
    </source>
</reference>
<sequence>MTLEIVKALFLVKSILKTKIDVLQNSKNAIARFKAKFRISLLLFFIK</sequence>
<evidence type="ECO:0000313" key="2">
    <source>
        <dbReference type="Proteomes" id="UP000019262"/>
    </source>
</evidence>
<name>W5SP80_BORAN</name>
<organism evidence="1 2">
    <name type="scientific">Borrelia anserina BA2</name>
    <dbReference type="NCBI Taxonomy" id="1313293"/>
    <lineage>
        <taxon>Bacteria</taxon>
        <taxon>Pseudomonadati</taxon>
        <taxon>Spirochaetota</taxon>
        <taxon>Spirochaetia</taxon>
        <taxon>Spirochaetales</taxon>
        <taxon>Borreliaceae</taxon>
        <taxon>Borrelia</taxon>
    </lineage>
</organism>
<proteinExistence type="predicted"/>
<evidence type="ECO:0000313" key="1">
    <source>
        <dbReference type="EMBL" id="AHH08720.1"/>
    </source>
</evidence>